<dbReference type="Gene3D" id="3.10.50.10">
    <property type="match status" value="1"/>
</dbReference>
<dbReference type="GO" id="GO:0016787">
    <property type="term" value="F:hydrolase activity"/>
    <property type="evidence" value="ECO:0007669"/>
    <property type="project" value="UniProtKB-KW"/>
</dbReference>
<gene>
    <name evidence="2" type="ORF">V6984_01875</name>
</gene>
<dbReference type="Gene3D" id="2.30.30.40">
    <property type="entry name" value="SH3 Domains"/>
    <property type="match status" value="1"/>
</dbReference>
<name>A0ABZ3EZ37_9FIRM</name>
<keyword evidence="2" id="KW-0378">Hydrolase</keyword>
<accession>A0ABZ3EZ37</accession>
<dbReference type="Gene3D" id="3.20.20.80">
    <property type="entry name" value="Glycosidases"/>
    <property type="match status" value="1"/>
</dbReference>
<dbReference type="InterPro" id="IPR011583">
    <property type="entry name" value="Chitinase_II/V-like_cat"/>
</dbReference>
<dbReference type="Pfam" id="PF00704">
    <property type="entry name" value="Glyco_hydro_18"/>
    <property type="match status" value="1"/>
</dbReference>
<dbReference type="InterPro" id="IPR017853">
    <property type="entry name" value="GH"/>
</dbReference>
<dbReference type="PANTHER" id="PTHR46066:SF2">
    <property type="entry name" value="CHITINASE DOMAIN-CONTAINING PROTEIN 1"/>
    <property type="match status" value="1"/>
</dbReference>
<protein>
    <submittedName>
        <fullName evidence="2">Glycosyl hydrolase family 18 protein</fullName>
    </submittedName>
</protein>
<dbReference type="RefSeq" id="WP_342758125.1">
    <property type="nucleotide sequence ID" value="NZ_CP146256.1"/>
</dbReference>
<organism evidence="2 3">
    <name type="scientific">Kineothrix sedimenti</name>
    <dbReference type="NCBI Taxonomy" id="3123317"/>
    <lineage>
        <taxon>Bacteria</taxon>
        <taxon>Bacillati</taxon>
        <taxon>Bacillota</taxon>
        <taxon>Clostridia</taxon>
        <taxon>Lachnospirales</taxon>
        <taxon>Lachnospiraceae</taxon>
        <taxon>Kineothrix</taxon>
    </lineage>
</organism>
<dbReference type="EMBL" id="CP146256">
    <property type="protein sequence ID" value="XAH74534.1"/>
    <property type="molecule type" value="Genomic_DNA"/>
</dbReference>
<dbReference type="InterPro" id="IPR001223">
    <property type="entry name" value="Glyco_hydro18_cat"/>
</dbReference>
<reference evidence="2 3" key="1">
    <citation type="submission" date="2024-02" db="EMBL/GenBank/DDBJ databases">
        <title>Bacterial strain from lacustrine sediment.</title>
        <authorList>
            <person name="Petit C."/>
            <person name="Fadhlaoui K."/>
        </authorList>
    </citation>
    <scope>NUCLEOTIDE SEQUENCE [LARGE SCALE GENOMIC DNA]</scope>
    <source>
        <strain evidence="2 3">IPX-CK</strain>
    </source>
</reference>
<dbReference type="PANTHER" id="PTHR46066">
    <property type="entry name" value="CHITINASE DOMAIN-CONTAINING PROTEIN 1 FAMILY MEMBER"/>
    <property type="match status" value="1"/>
</dbReference>
<feature type="domain" description="GH18" evidence="1">
    <location>
        <begin position="251"/>
        <end position="564"/>
    </location>
</feature>
<dbReference type="PROSITE" id="PS51910">
    <property type="entry name" value="GH18_2"/>
    <property type="match status" value="1"/>
</dbReference>
<dbReference type="SMART" id="SM00636">
    <property type="entry name" value="Glyco_18"/>
    <property type="match status" value="1"/>
</dbReference>
<sequence>MKKLIPVITAVVLIIVVIAISVGIKIADKYSYSKERENLDEYFSIESADEVPIVLQDELIEESARLIEGTYYLDLATVHKYFNDRFYQDENEGLLLLTLPQETVRSEIGSSQYSTSAGDVSEEYVISRYEGDTFYIAIDYVKKYANFSYETFTDPNRMQIYTKWEERKTAQLIKDTAVRYQGGVKSPILKDVAEGDTVVVIEEMEKWSKVKTSDAFIGYVENKQLDNYGSLSPIPVTDYEEPVYTNISKPYKINLAWHAVAGTAGNDTLDSALAGTKGINTISPTWFALSDNDGNFTSFATKDYVTKAHEQGIEVWGLIDNFTNKETVDTYEVLSYTSKRTYLIENLISTTLEYGLDGINVDFEEISQDAGDHFIQFIRELSVACRANGIVLSVDNYVPTGYTDHYDRAEQGVVADYVVIMGYDEYYKGSSEAGSVASIGFVENGIKKTVEQVPPEKVINAIPFYTRIWETKGAELTSQAVGMDLAEEFVLNHNIETRWDEETCQNYGEIQEGDSFYQVWLEDEQSIEVKLNIMQKYNIAGVAEWKLGFEKASVWDVIGNYLNQ</sequence>
<evidence type="ECO:0000259" key="1">
    <source>
        <dbReference type="PROSITE" id="PS51910"/>
    </source>
</evidence>
<dbReference type="InterPro" id="IPR029070">
    <property type="entry name" value="Chitinase_insertion_sf"/>
</dbReference>
<dbReference type="Proteomes" id="UP001451571">
    <property type="component" value="Chromosome"/>
</dbReference>
<keyword evidence="3" id="KW-1185">Reference proteome</keyword>
<evidence type="ECO:0000313" key="3">
    <source>
        <dbReference type="Proteomes" id="UP001451571"/>
    </source>
</evidence>
<dbReference type="SUPFAM" id="SSF51445">
    <property type="entry name" value="(Trans)glycosidases"/>
    <property type="match status" value="1"/>
</dbReference>
<evidence type="ECO:0000313" key="2">
    <source>
        <dbReference type="EMBL" id="XAH74534.1"/>
    </source>
</evidence>
<proteinExistence type="predicted"/>